<proteinExistence type="predicted"/>
<evidence type="ECO:0000313" key="1">
    <source>
        <dbReference type="EMBL" id="KNC85313.1"/>
    </source>
</evidence>
<evidence type="ECO:0000313" key="2">
    <source>
        <dbReference type="Proteomes" id="UP000054560"/>
    </source>
</evidence>
<dbReference type="Proteomes" id="UP000054560">
    <property type="component" value="Unassembled WGS sequence"/>
</dbReference>
<keyword evidence="2" id="KW-1185">Reference proteome</keyword>
<reference evidence="1 2" key="1">
    <citation type="submission" date="2011-02" db="EMBL/GenBank/DDBJ databases">
        <title>The Genome Sequence of Sphaeroforma arctica JP610.</title>
        <authorList>
            <consortium name="The Broad Institute Genome Sequencing Platform"/>
            <person name="Russ C."/>
            <person name="Cuomo C."/>
            <person name="Young S.K."/>
            <person name="Zeng Q."/>
            <person name="Gargeya S."/>
            <person name="Alvarado L."/>
            <person name="Berlin A."/>
            <person name="Chapman S.B."/>
            <person name="Chen Z."/>
            <person name="Freedman E."/>
            <person name="Gellesch M."/>
            <person name="Goldberg J."/>
            <person name="Griggs A."/>
            <person name="Gujja S."/>
            <person name="Heilman E."/>
            <person name="Heiman D."/>
            <person name="Howarth C."/>
            <person name="Mehta T."/>
            <person name="Neiman D."/>
            <person name="Pearson M."/>
            <person name="Roberts A."/>
            <person name="Saif S."/>
            <person name="Shea T."/>
            <person name="Shenoy N."/>
            <person name="Sisk P."/>
            <person name="Stolte C."/>
            <person name="Sykes S."/>
            <person name="White J."/>
            <person name="Yandava C."/>
            <person name="Burger G."/>
            <person name="Gray M.W."/>
            <person name="Holland P.W.H."/>
            <person name="King N."/>
            <person name="Lang F.B.F."/>
            <person name="Roger A.J."/>
            <person name="Ruiz-Trillo I."/>
            <person name="Haas B."/>
            <person name="Nusbaum C."/>
            <person name="Birren B."/>
        </authorList>
    </citation>
    <scope>NUCLEOTIDE SEQUENCE [LARGE SCALE GENOMIC DNA]</scope>
    <source>
        <strain evidence="1 2">JP610</strain>
    </source>
</reference>
<dbReference type="EMBL" id="KQ241709">
    <property type="protein sequence ID" value="KNC85313.1"/>
    <property type="molecule type" value="Genomic_DNA"/>
</dbReference>
<gene>
    <name evidence="1" type="ORF">SARC_02496</name>
</gene>
<organism evidence="1 2">
    <name type="scientific">Sphaeroforma arctica JP610</name>
    <dbReference type="NCBI Taxonomy" id="667725"/>
    <lineage>
        <taxon>Eukaryota</taxon>
        <taxon>Ichthyosporea</taxon>
        <taxon>Ichthyophonida</taxon>
        <taxon>Sphaeroforma</taxon>
    </lineage>
</organism>
<accession>A0A0L0GAM9</accession>
<protein>
    <submittedName>
        <fullName evidence="1">Uncharacterized protein</fullName>
    </submittedName>
</protein>
<dbReference type="GeneID" id="25903000"/>
<sequence length="300" mass="33503">MECKARAFHVFARRMFHWTVLLSPEEFIGQSFRTLQAKYETLSLDEIRRIGALVIQRSYMVGPSSHTSALPVHIGDSFYAADRPQRNTPAKMIVHMAKVNELTDENTFTLSESYQGANSDGSIVLPSTLSSQLGKKAFQKDFDGLFDFHYGLGLTYYGLKLSAKVTAEEHGMRASTPSASDSSFKDWIEMNTPPYNNLGKLSKYYSRRVEKTLTGRPCITTIPIKLPFEISESTGRIWSMLSSGYMLDDSGFADHNLMGATEVCNTAAASSDPLISLLKLEGKANECKWQWTQKNISTTC</sequence>
<name>A0A0L0GAM9_9EUKA</name>
<dbReference type="RefSeq" id="XP_014159215.1">
    <property type="nucleotide sequence ID" value="XM_014303740.1"/>
</dbReference>
<dbReference type="AlphaFoldDB" id="A0A0L0GAM9"/>